<organism evidence="3">
    <name type="scientific">Brugia pahangi</name>
    <name type="common">Filarial nematode worm</name>
    <dbReference type="NCBI Taxonomy" id="6280"/>
    <lineage>
        <taxon>Eukaryota</taxon>
        <taxon>Metazoa</taxon>
        <taxon>Ecdysozoa</taxon>
        <taxon>Nematoda</taxon>
        <taxon>Chromadorea</taxon>
        <taxon>Rhabditida</taxon>
        <taxon>Spirurina</taxon>
        <taxon>Spiruromorpha</taxon>
        <taxon>Filarioidea</taxon>
        <taxon>Onchocercidae</taxon>
        <taxon>Brugia</taxon>
    </lineage>
</organism>
<protein>
    <submittedName>
        <fullName evidence="1 3">Uncharacterized protein</fullName>
    </submittedName>
</protein>
<name>A0A0N4SZF2_BRUPA</name>
<evidence type="ECO:0000313" key="2">
    <source>
        <dbReference type="Proteomes" id="UP000278627"/>
    </source>
</evidence>
<dbReference type="Proteomes" id="UP000278627">
    <property type="component" value="Unassembled WGS sequence"/>
</dbReference>
<gene>
    <name evidence="1" type="ORF">BPAG_LOCUS1167</name>
</gene>
<proteinExistence type="predicted"/>
<evidence type="ECO:0000313" key="1">
    <source>
        <dbReference type="EMBL" id="VDN82353.1"/>
    </source>
</evidence>
<reference evidence="1 2" key="2">
    <citation type="submission" date="2018-11" db="EMBL/GenBank/DDBJ databases">
        <authorList>
            <consortium name="Pathogen Informatics"/>
        </authorList>
    </citation>
    <scope>NUCLEOTIDE SEQUENCE [LARGE SCALE GENOMIC DNA]</scope>
</reference>
<sequence>MSGRTCEQAGALRPCTGHMRHPLILFSRIILIYAEIPDNKYDNTLFYLDNEQLEVAKLEHI</sequence>
<reference evidence="3" key="1">
    <citation type="submission" date="2017-02" db="UniProtKB">
        <authorList>
            <consortium name="WormBaseParasite"/>
        </authorList>
    </citation>
    <scope>IDENTIFICATION</scope>
</reference>
<dbReference type="AlphaFoldDB" id="A0A0N4SZF2"/>
<dbReference type="EMBL" id="UZAD01000079">
    <property type="protein sequence ID" value="VDN82353.1"/>
    <property type="molecule type" value="Genomic_DNA"/>
</dbReference>
<evidence type="ECO:0000313" key="3">
    <source>
        <dbReference type="WBParaSite" id="BPAG_0000116601-mRNA-1"/>
    </source>
</evidence>
<dbReference type="WBParaSite" id="BPAG_0000116601-mRNA-1">
    <property type="protein sequence ID" value="BPAG_0000116601-mRNA-1"/>
    <property type="gene ID" value="BPAG_0000116601"/>
</dbReference>
<keyword evidence="2" id="KW-1185">Reference proteome</keyword>
<accession>A0A0N4SZF2</accession>